<evidence type="ECO:0000256" key="3">
    <source>
        <dbReference type="ARBA" id="ARBA00022842"/>
    </source>
</evidence>
<dbReference type="SUPFAM" id="SSF55931">
    <property type="entry name" value="Glutamine synthetase/guanido kinase"/>
    <property type="match status" value="1"/>
</dbReference>
<dbReference type="PANTHER" id="PTHR43785">
    <property type="entry name" value="GAMMA-GLUTAMYLPUTRESCINE SYNTHETASE"/>
    <property type="match status" value="1"/>
</dbReference>
<evidence type="ECO:0000259" key="6">
    <source>
        <dbReference type="PROSITE" id="PS51987"/>
    </source>
</evidence>
<dbReference type="PROSITE" id="PS00181">
    <property type="entry name" value="GLNA_ATP"/>
    <property type="match status" value="1"/>
</dbReference>
<evidence type="ECO:0000256" key="4">
    <source>
        <dbReference type="PROSITE-ProRule" id="PRU01331"/>
    </source>
</evidence>
<reference evidence="7" key="1">
    <citation type="submission" date="2021-05" db="EMBL/GenBank/DDBJ databases">
        <authorList>
            <person name="Tanabe Y."/>
        </authorList>
    </citation>
    <scope>NUCLEOTIDE SEQUENCE</scope>
    <source>
        <strain evidence="7">BOTRYCO-1</strain>
    </source>
</reference>
<evidence type="ECO:0000256" key="1">
    <source>
        <dbReference type="ARBA" id="ARBA00001946"/>
    </source>
</evidence>
<evidence type="ECO:0000313" key="7">
    <source>
        <dbReference type="EMBL" id="GIU66799.1"/>
    </source>
</evidence>
<evidence type="ECO:0000256" key="2">
    <source>
        <dbReference type="ARBA" id="ARBA00022598"/>
    </source>
</evidence>
<accession>A0ABQ4PUY4</accession>
<dbReference type="Proteomes" id="UP001161064">
    <property type="component" value="Unassembled WGS sequence"/>
</dbReference>
<dbReference type="PANTHER" id="PTHR43785:SF3">
    <property type="entry name" value="GS CATALYTIC DOMAIN-CONTAINING PROTEIN"/>
    <property type="match status" value="1"/>
</dbReference>
<feature type="domain" description="GS catalytic" evidence="6">
    <location>
        <begin position="129"/>
        <end position="463"/>
    </location>
</feature>
<dbReference type="InterPro" id="IPR014746">
    <property type="entry name" value="Gln_synth/guanido_kin_cat_dom"/>
</dbReference>
<evidence type="ECO:0000256" key="5">
    <source>
        <dbReference type="RuleBase" id="RU000384"/>
    </source>
</evidence>
<comment type="cofactor">
    <cofactor evidence="1">
        <name>Mg(2+)</name>
        <dbReference type="ChEBI" id="CHEBI:18420"/>
    </cofactor>
</comment>
<dbReference type="InterPro" id="IPR027303">
    <property type="entry name" value="Gln_synth_gly_rich_site"/>
</dbReference>
<evidence type="ECO:0000313" key="8">
    <source>
        <dbReference type="Proteomes" id="UP001161064"/>
    </source>
</evidence>
<name>A0ABQ4PUY4_9PROT</name>
<dbReference type="EMBL" id="BPFZ01000004">
    <property type="protein sequence ID" value="GIU66799.1"/>
    <property type="molecule type" value="Genomic_DNA"/>
</dbReference>
<dbReference type="SUPFAM" id="SSF54368">
    <property type="entry name" value="Glutamine synthetase, N-terminal domain"/>
    <property type="match status" value="1"/>
</dbReference>
<dbReference type="Gene3D" id="3.30.590.10">
    <property type="entry name" value="Glutamine synthetase/guanido kinase, catalytic domain"/>
    <property type="match status" value="1"/>
</dbReference>
<keyword evidence="2" id="KW-0436">Ligase</keyword>
<reference evidence="7" key="2">
    <citation type="journal article" date="2023" name="ISME Commun">
        <title>Characterization of a bloom-associated alphaproteobacterial lineage, 'Candidatus Phycosocius': insights into freshwater algal-bacterial interactions.</title>
        <authorList>
            <person name="Tanabe Y."/>
            <person name="Yamaguchi H."/>
            <person name="Yoshida M."/>
            <person name="Kai A."/>
            <person name="Okazaki Y."/>
        </authorList>
    </citation>
    <scope>NUCLEOTIDE SEQUENCE</scope>
    <source>
        <strain evidence="7">BOTRYCO-1</strain>
    </source>
</reference>
<keyword evidence="8" id="KW-1185">Reference proteome</keyword>
<protein>
    <submittedName>
        <fullName evidence="7">Glutamine synthetase</fullName>
    </submittedName>
</protein>
<proteinExistence type="inferred from homology"/>
<dbReference type="RefSeq" id="WP_284359432.1">
    <property type="nucleotide sequence ID" value="NZ_BPFZ01000004.1"/>
</dbReference>
<comment type="similarity">
    <text evidence="4 5">Belongs to the glutamine synthetase family.</text>
</comment>
<dbReference type="InterPro" id="IPR008146">
    <property type="entry name" value="Gln_synth_cat_dom"/>
</dbReference>
<comment type="caution">
    <text evidence="7">The sequence shown here is derived from an EMBL/GenBank/DDBJ whole genome shotgun (WGS) entry which is preliminary data.</text>
</comment>
<dbReference type="Pfam" id="PF00120">
    <property type="entry name" value="Gln-synt_C"/>
    <property type="match status" value="1"/>
</dbReference>
<organism evidence="7 8">
    <name type="scientific">Candidatus Phycosocius spiralis</name>
    <dbReference type="NCBI Taxonomy" id="2815099"/>
    <lineage>
        <taxon>Bacteria</taxon>
        <taxon>Pseudomonadati</taxon>
        <taxon>Pseudomonadota</taxon>
        <taxon>Alphaproteobacteria</taxon>
        <taxon>Caulobacterales</taxon>
        <taxon>Caulobacterales incertae sedis</taxon>
        <taxon>Candidatus Phycosocius</taxon>
    </lineage>
</organism>
<dbReference type="InterPro" id="IPR036651">
    <property type="entry name" value="Gln_synt_N_sf"/>
</dbReference>
<gene>
    <name evidence="7" type="ORF">PsB1_0953</name>
</gene>
<keyword evidence="3" id="KW-0460">Magnesium</keyword>
<sequence length="463" mass="51522">MSFETDPNIHKRLEAWIKEKGVSEIELILPDMNGIIRGKVVPAPRFLKGVSNHTLRIASSILSVTVTGEYPEPDLERDGEDSYSGTLDPDCVLVPDPNSICVAPGYRTPTAYVVTDAYTHAGKLIEIAPRQVLRRVLDLYTQKGWQPVVAPEVEFFLTARNIDPDLPLETPVGRSGRAETVSQPYGLEAINEYEDLIEQIYEYCEIAELDIDTMIHEAGAAQLEVNFNHGDALELADQVLMFKRIVRQVALAQNVYATFMAKPMDNQPGSAMHIHQSLVDAKTGRNLFANVNGTDSRLFRSFVGGLQTYLPEVAPLFAPNVNSFRRMRPQFDAPINVQWGLDNRSCGLRTPISDGRNRRVENRLPGADANPYLAIASSLACGYVGMVQELEPGPMISTSAYRMPRSLPRTLDEALGRFRDCAPMREVLGEEFCSLFAAVKLDELDAFEGVVSAWEREHLLLKV</sequence>
<dbReference type="SMART" id="SM01230">
    <property type="entry name" value="Gln-synt_C"/>
    <property type="match status" value="1"/>
</dbReference>
<dbReference type="Gene3D" id="3.10.20.70">
    <property type="entry name" value="Glutamine synthetase, N-terminal domain"/>
    <property type="match status" value="1"/>
</dbReference>
<dbReference type="PROSITE" id="PS51987">
    <property type="entry name" value="GS_CATALYTIC"/>
    <property type="match status" value="1"/>
</dbReference>